<evidence type="ECO:0000256" key="2">
    <source>
        <dbReference type="SAM" id="Phobius"/>
    </source>
</evidence>
<dbReference type="EMBL" id="CP045725">
    <property type="protein sequence ID" value="QGF23335.1"/>
    <property type="molecule type" value="Genomic_DNA"/>
</dbReference>
<keyword evidence="2" id="KW-0472">Membrane</keyword>
<feature type="domain" description="Predicted membrane protein YciQ-like C-terminal" evidence="3">
    <location>
        <begin position="69"/>
        <end position="231"/>
    </location>
</feature>
<organism evidence="4 5">
    <name type="scientific">Raineyella fluvialis</name>
    <dbReference type="NCBI Taxonomy" id="2662261"/>
    <lineage>
        <taxon>Bacteria</taxon>
        <taxon>Bacillati</taxon>
        <taxon>Actinomycetota</taxon>
        <taxon>Actinomycetes</taxon>
        <taxon>Propionibacteriales</taxon>
        <taxon>Propionibacteriaceae</taxon>
        <taxon>Raineyella</taxon>
    </lineage>
</organism>
<name>A0A5Q2FF50_9ACTN</name>
<proteinExistence type="predicted"/>
<keyword evidence="2" id="KW-0812">Transmembrane</keyword>
<dbReference type="KEGG" id="rain:Rai3103_06285"/>
<feature type="transmembrane region" description="Helical" evidence="2">
    <location>
        <begin position="208"/>
        <end position="232"/>
    </location>
</feature>
<evidence type="ECO:0000259" key="3">
    <source>
        <dbReference type="Pfam" id="PF20990"/>
    </source>
</evidence>
<feature type="compositionally biased region" description="Low complexity" evidence="1">
    <location>
        <begin position="262"/>
        <end position="277"/>
    </location>
</feature>
<dbReference type="Proteomes" id="UP000386847">
    <property type="component" value="Chromosome"/>
</dbReference>
<feature type="transmembrane region" description="Helical" evidence="2">
    <location>
        <begin position="6"/>
        <end position="24"/>
    </location>
</feature>
<dbReference type="Pfam" id="PF20990">
    <property type="entry name" value="DUF2207_C"/>
    <property type="match status" value="1"/>
</dbReference>
<dbReference type="InterPro" id="IPR048389">
    <property type="entry name" value="YciQ-like_C"/>
</dbReference>
<feature type="compositionally biased region" description="Polar residues" evidence="1">
    <location>
        <begin position="294"/>
        <end position="304"/>
    </location>
</feature>
<keyword evidence="2" id="KW-1133">Transmembrane helix</keyword>
<evidence type="ECO:0000313" key="5">
    <source>
        <dbReference type="Proteomes" id="UP000386847"/>
    </source>
</evidence>
<sequence>MTPAALLMVVVGLVVTAVTILAIVRSRRSGLDEIYEGVTPGQLPARGQQALTRRVADTEYTRTVAVQFTPPKGLRPGLVGTIYDGVAESRDVTATIVDLAVRGYVRIRAVEPEGEPVGRAEKARPDKARRDKARPDWEVVALDPPADDELSVMEAHLLNGLFAYGPSVRISQLTGDFGQVMREAVQALYTEVVHRGWYRRHPRAKNGLSGAGLWGLAIGGAVVMVVVGVGPASSVLCSRCCRREPGHAGAAYAPDGPRRARPSGSRRWPSRSTCAPPRRTRSVSRRPATSSPATCRTPSSSAWPTTGPRCSARSPRRHSSPATTSWTSASTGSTW</sequence>
<accession>A0A5Q2FF50</accession>
<reference evidence="4 5" key="1">
    <citation type="submission" date="2019-10" db="EMBL/GenBank/DDBJ databases">
        <title>Genomic analysis of Raineyella sp. CBA3103.</title>
        <authorList>
            <person name="Roh S.W."/>
        </authorList>
    </citation>
    <scope>NUCLEOTIDE SEQUENCE [LARGE SCALE GENOMIC DNA]</scope>
    <source>
        <strain evidence="4 5">CBA3103</strain>
    </source>
</reference>
<feature type="region of interest" description="Disordered" evidence="1">
    <location>
        <begin position="248"/>
        <end position="335"/>
    </location>
</feature>
<evidence type="ECO:0000313" key="4">
    <source>
        <dbReference type="EMBL" id="QGF23335.1"/>
    </source>
</evidence>
<feature type="compositionally biased region" description="Low complexity" evidence="1">
    <location>
        <begin position="320"/>
        <end position="335"/>
    </location>
</feature>
<gene>
    <name evidence="4" type="ORF">Rai3103_06285</name>
</gene>
<dbReference type="AlphaFoldDB" id="A0A5Q2FF50"/>
<evidence type="ECO:0000256" key="1">
    <source>
        <dbReference type="SAM" id="MobiDB-lite"/>
    </source>
</evidence>
<protein>
    <submittedName>
        <fullName evidence="4">DUF2207 domain-containing protein</fullName>
    </submittedName>
</protein>
<keyword evidence="5" id="KW-1185">Reference proteome</keyword>